<dbReference type="PROSITE" id="PS50942">
    <property type="entry name" value="ENTH"/>
    <property type="match status" value="1"/>
</dbReference>
<dbReference type="InterPro" id="IPR039273">
    <property type="entry name" value="TEPSIN"/>
</dbReference>
<keyword evidence="4" id="KW-0968">Cytoplasmic vesicle</keyword>
<dbReference type="GO" id="GO:0031410">
    <property type="term" value="C:cytoplasmic vesicle"/>
    <property type="evidence" value="ECO:0007669"/>
    <property type="project" value="UniProtKB-SubCell"/>
</dbReference>
<dbReference type="PANTHER" id="PTHR21514:SF0">
    <property type="entry name" value="AP-4 COMPLEX ACCESSORY SUBUNIT TEPSIN"/>
    <property type="match status" value="1"/>
</dbReference>
<comment type="subcellular location">
    <subcellularLocation>
        <location evidence="1">Cytoplasmic vesicle</location>
    </subcellularLocation>
    <subcellularLocation>
        <location evidence="2">Golgi apparatus</location>
        <location evidence="2">trans-Golgi network</location>
    </subcellularLocation>
</comment>
<dbReference type="Pfam" id="PF01417">
    <property type="entry name" value="ENTH"/>
    <property type="match status" value="1"/>
</dbReference>
<dbReference type="GeneID" id="113207621"/>
<organism evidence="7 8">
    <name type="scientific">Frankliniella occidentalis</name>
    <name type="common">Western flower thrips</name>
    <name type="synonym">Euthrips occidentalis</name>
    <dbReference type="NCBI Taxonomy" id="133901"/>
    <lineage>
        <taxon>Eukaryota</taxon>
        <taxon>Metazoa</taxon>
        <taxon>Ecdysozoa</taxon>
        <taxon>Arthropoda</taxon>
        <taxon>Hexapoda</taxon>
        <taxon>Insecta</taxon>
        <taxon>Pterygota</taxon>
        <taxon>Neoptera</taxon>
        <taxon>Paraneoptera</taxon>
        <taxon>Thysanoptera</taxon>
        <taxon>Terebrantia</taxon>
        <taxon>Thripoidea</taxon>
        <taxon>Thripidae</taxon>
        <taxon>Frankliniella</taxon>
    </lineage>
</organism>
<evidence type="ECO:0000256" key="4">
    <source>
        <dbReference type="ARBA" id="ARBA00023329"/>
    </source>
</evidence>
<keyword evidence="7" id="KW-1185">Reference proteome</keyword>
<dbReference type="KEGG" id="foc:113207621"/>
<keyword evidence="3" id="KW-0333">Golgi apparatus</keyword>
<evidence type="ECO:0000256" key="1">
    <source>
        <dbReference type="ARBA" id="ARBA00004541"/>
    </source>
</evidence>
<evidence type="ECO:0000256" key="3">
    <source>
        <dbReference type="ARBA" id="ARBA00023034"/>
    </source>
</evidence>
<feature type="domain" description="ENTH" evidence="6">
    <location>
        <begin position="6"/>
        <end position="139"/>
    </location>
</feature>
<accession>A0A6J1SFP3</accession>
<dbReference type="InterPro" id="IPR008942">
    <property type="entry name" value="ENTH_VHS"/>
</dbReference>
<name>A0A6J1SFP3_FRAOC</name>
<dbReference type="Proteomes" id="UP000504606">
    <property type="component" value="Unplaced"/>
</dbReference>
<sequence length="430" mass="47078">MFSQLAGKASFVNYLPRLTQATADDGEPTSGYLLDEITKITFQSTSSSNQLVDYLIHRLNKSTTPVKIKVLKIIIYVIGTGHVSFRQQLRLNDGSIKNAVLHSGPADPLMGNTQYKDVQKLAQDTLELLFNSEAMKEEENGANGLETGEPSPVFMGGMGSTARGGGKYEGFGNSIKEREGTVANKMLDYFGRLIHPTDEQTSEVIRAALHSSPGDYQPVAVAGTLVDPVFTAPIPTTKAPFIKNHVPGKAGGGWESDEDEHEEELRSQTLPDYSSEVAAVSMHLDASNSFQDLNENSQVDDSHFTVLKEITQFSKRAGLPSIDELDEICAKCTTAGYLQLVSTIPKVYSDLQKSSLTDGTLRILLLWEWLYHHDYTIQQGLAKDVQEMLAEIEKDSNLPAACKSKAKKLSIMYSKNETLGNSSTTSQITS</sequence>
<dbReference type="GO" id="GO:0032588">
    <property type="term" value="C:trans-Golgi network membrane"/>
    <property type="evidence" value="ECO:0007669"/>
    <property type="project" value="TreeGrafter"/>
</dbReference>
<dbReference type="OrthoDB" id="118154at2759"/>
<evidence type="ECO:0000259" key="6">
    <source>
        <dbReference type="PROSITE" id="PS50942"/>
    </source>
</evidence>
<dbReference type="AlphaFoldDB" id="A0A6J1SFP3"/>
<dbReference type="InterPro" id="IPR035802">
    <property type="entry name" value="ENTH/VHS_tepsin"/>
</dbReference>
<dbReference type="Gene3D" id="1.25.40.90">
    <property type="match status" value="1"/>
</dbReference>
<reference evidence="8" key="1">
    <citation type="submission" date="2025-08" db="UniProtKB">
        <authorList>
            <consortium name="RefSeq"/>
        </authorList>
    </citation>
    <scope>IDENTIFICATION</scope>
    <source>
        <tissue evidence="8">Whole organism</tissue>
    </source>
</reference>
<dbReference type="InterPro" id="IPR013809">
    <property type="entry name" value="ENTH"/>
</dbReference>
<dbReference type="SUPFAM" id="SSF48464">
    <property type="entry name" value="ENTH/VHS domain"/>
    <property type="match status" value="1"/>
</dbReference>
<evidence type="ECO:0000256" key="5">
    <source>
        <dbReference type="SAM" id="MobiDB-lite"/>
    </source>
</evidence>
<gene>
    <name evidence="8" type="primary">LOC113207621</name>
</gene>
<proteinExistence type="predicted"/>
<dbReference type="RefSeq" id="XP_026280039.1">
    <property type="nucleotide sequence ID" value="XM_026424254.2"/>
</dbReference>
<protein>
    <submittedName>
        <fullName evidence="8">AP-4 complex accessory subunit Tepsin isoform X1</fullName>
    </submittedName>
</protein>
<dbReference type="CDD" id="cd03572">
    <property type="entry name" value="ENTH_like_Tepsin"/>
    <property type="match status" value="1"/>
</dbReference>
<evidence type="ECO:0000313" key="8">
    <source>
        <dbReference type="RefSeq" id="XP_026280039.1"/>
    </source>
</evidence>
<feature type="region of interest" description="Disordered" evidence="5">
    <location>
        <begin position="243"/>
        <end position="268"/>
    </location>
</feature>
<evidence type="ECO:0000256" key="2">
    <source>
        <dbReference type="ARBA" id="ARBA00004601"/>
    </source>
</evidence>
<dbReference type="PANTHER" id="PTHR21514">
    <property type="entry name" value="AP-4 COMPLEX ACCESSORY SUBUNIT TEPSIN"/>
    <property type="match status" value="1"/>
</dbReference>
<evidence type="ECO:0000313" key="7">
    <source>
        <dbReference type="Proteomes" id="UP000504606"/>
    </source>
</evidence>